<accession>A0A6J8CYZ3</accession>
<dbReference type="Gene3D" id="1.10.150.130">
    <property type="match status" value="1"/>
</dbReference>
<keyword evidence="8" id="KW-1185">Reference proteome</keyword>
<proteinExistence type="inferred from homology"/>
<dbReference type="SUPFAM" id="SSF57756">
    <property type="entry name" value="Retrovirus zinc finger-like domains"/>
    <property type="match status" value="1"/>
</dbReference>
<keyword evidence="3" id="KW-0862">Zinc</keyword>
<dbReference type="Pfam" id="PF14214">
    <property type="entry name" value="Helitron_like_N"/>
    <property type="match status" value="1"/>
</dbReference>
<name>A0A6J8CYZ3_MYTCO</name>
<comment type="cofactor">
    <cofactor evidence="4">
        <name>Mg(2+)</name>
        <dbReference type="ChEBI" id="CHEBI:18420"/>
    </cofactor>
</comment>
<keyword evidence="4" id="KW-0234">DNA repair</keyword>
<dbReference type="GO" id="GO:0016787">
    <property type="term" value="F:hydrolase activity"/>
    <property type="evidence" value="ECO:0007669"/>
    <property type="project" value="UniProtKB-KW"/>
</dbReference>
<dbReference type="Proteomes" id="UP000507470">
    <property type="component" value="Unassembled WGS sequence"/>
</dbReference>
<dbReference type="SMART" id="SM00343">
    <property type="entry name" value="ZnF_C2HC"/>
    <property type="match status" value="1"/>
</dbReference>
<reference evidence="7 8" key="1">
    <citation type="submission" date="2020-06" db="EMBL/GenBank/DDBJ databases">
        <authorList>
            <person name="Li R."/>
            <person name="Bekaert M."/>
        </authorList>
    </citation>
    <scope>NUCLEOTIDE SEQUENCE [LARGE SCALE GENOMIC DNA]</scope>
    <source>
        <strain evidence="8">wild</strain>
    </source>
</reference>
<feature type="domain" description="CCHC-type" evidence="6">
    <location>
        <begin position="221"/>
        <end position="236"/>
    </location>
</feature>
<dbReference type="Pfam" id="PF05970">
    <property type="entry name" value="PIF1"/>
    <property type="match status" value="1"/>
</dbReference>
<dbReference type="Gene3D" id="3.40.50.300">
    <property type="entry name" value="P-loop containing nucleotide triphosphate hydrolases"/>
    <property type="match status" value="1"/>
</dbReference>
<dbReference type="InterPro" id="IPR011010">
    <property type="entry name" value="DNA_brk_join_enz"/>
</dbReference>
<comment type="catalytic activity">
    <reaction evidence="4">
        <text>ATP + H2O = ADP + phosphate + H(+)</text>
        <dbReference type="Rhea" id="RHEA:13065"/>
        <dbReference type="ChEBI" id="CHEBI:15377"/>
        <dbReference type="ChEBI" id="CHEBI:15378"/>
        <dbReference type="ChEBI" id="CHEBI:30616"/>
        <dbReference type="ChEBI" id="CHEBI:43474"/>
        <dbReference type="ChEBI" id="CHEBI:456216"/>
        <dbReference type="EC" id="5.6.2.3"/>
    </reaction>
</comment>
<evidence type="ECO:0000256" key="5">
    <source>
        <dbReference type="SAM" id="MobiDB-lite"/>
    </source>
</evidence>
<dbReference type="InterPro" id="IPR025476">
    <property type="entry name" value="Helitron_helicase-like"/>
</dbReference>
<dbReference type="InterPro" id="IPR027417">
    <property type="entry name" value="P-loop_NTPase"/>
</dbReference>
<keyword evidence="2 4" id="KW-0233">DNA recombination</keyword>
<protein>
    <recommendedName>
        <fullName evidence="4">ATP-dependent DNA helicase</fullName>
        <ecNumber evidence="4">5.6.2.3</ecNumber>
    </recommendedName>
</protein>
<dbReference type="GO" id="GO:0008270">
    <property type="term" value="F:zinc ion binding"/>
    <property type="evidence" value="ECO:0007669"/>
    <property type="project" value="UniProtKB-KW"/>
</dbReference>
<dbReference type="InterPro" id="IPR010998">
    <property type="entry name" value="Integrase_recombinase_N"/>
</dbReference>
<comment type="similarity">
    <text evidence="4">Belongs to the helicase family.</text>
</comment>
<dbReference type="InterPro" id="IPR001878">
    <property type="entry name" value="Znf_CCHC"/>
</dbReference>
<keyword evidence="3" id="KW-0863">Zinc-finger</keyword>
<dbReference type="InterPro" id="IPR013762">
    <property type="entry name" value="Integrase-like_cat_sf"/>
</dbReference>
<dbReference type="GO" id="GO:0043139">
    <property type="term" value="F:5'-3' DNA helicase activity"/>
    <property type="evidence" value="ECO:0007669"/>
    <property type="project" value="UniProtKB-EC"/>
</dbReference>
<feature type="region of interest" description="Disordered" evidence="5">
    <location>
        <begin position="1"/>
        <end position="24"/>
    </location>
</feature>
<dbReference type="InterPro" id="IPR010285">
    <property type="entry name" value="DNA_helicase_pif1-like_DEAD"/>
</dbReference>
<dbReference type="SUPFAM" id="SSF52540">
    <property type="entry name" value="P-loop containing nucleoside triphosphate hydrolases"/>
    <property type="match status" value="2"/>
</dbReference>
<keyword evidence="4" id="KW-0227">DNA damage</keyword>
<sequence>MSDMEEETLDLASEQGTSTRNTHEMSNADLFSLLKTYMDTRLSGIETSFTDTTHTLEKKVKKAENSFKFKGHQVQYELNVDLQDLVQRALDYLGRNKSDKAVTILNEALNTLKKRNKLIRIADKSEGGWKTVQEYLSDDLASDSEDEKKIRAADTRAVKKLKSVKSADKKQNVRKRPAEASGSTSQTAHNAIPVSVSMPPFRGSRPGYGNQVKRSREGDMCFRCGLFGHWASDCKRHQDWIWSSQRNFKIFSTGFWKNDTQVKHTELKILFRKMKNSVIDSKARNTTVKYAYSFKRFVVWSEKYTEIKSVLPANEIYVSLYLQYLMQSAKHYSTIEAACYAIKWAHSLAGFEDPCASDIVKCIVEASKRKLNRPIQKKEPMNANIMLSLFKKFGGTNSSLKNLRLLAMCFLAYSGFLRYSELCQIKAKNITFGDDHIDIYIESSKTDCYRKGKNVLIAKLDQAHCPVKILSDYLDKAKIDRSSDDFVFRALSYCKSTNNSENYMDPKHIPSELADLTVVEQQLICRISPCINVHMLGHGGIASGEHCVTFPQEVNEPAKIFPRLPEEINVIRYNPAYFDIIISKERLAALPIDGELSDIQTVEYQANTVYISDNGPAPDQTDPGEIEGNTHSSVILPDPHINIRKKVEDIVSDVVGQAHGDVTINKKGTITLPWPTRENIPVSEFTTHHFFTLAFPCLFPYGTGDFYMNRPRTVSSMCDWAEHLLWYDDGRFAHQPYFKFVVHNMIMRKRAIENSNFVVHQKLGEQHLSISELREKIQNGDNSLAKQILYFGASLRGTSQYWAQRAKELRALIQYQINDKKGLPAFFTTGSCAEYHFKPLRRLLSIYLKETSGTDVDLSDRSKLFEALQKNTHIVAKYFDLRTNDYFHDVMSPAFGVTTYWYRQEFAKSRGMVHWHGLCWRSDREPHNLINECIEKGLSDAECAATLSERASIHFGLTGSHPAGQDENGLSIKKLWPPPEGTAPLPPEDKNPLIKLLMDVSLSQETLLEDHILLTNRFNIHRCSDYCLTSKKGKERQCRMEFGTESSPGKQLRETPAIVKDKNGSLRLEMARDHPMLVQHSRFHSQGWRANGDISLIVSKSNVDNPSVDDILATEKYVCGYACKGNQPTGAVVDLFNDLVNCADESTGATAKSLCTKLLIGTVKRDISAVEASYELSSLPLYRSSHSFQNVSLSGSRLLNKNGDGICVTKNTPLDRYLQRNEKDTSSFYDFICKSGKVPVLTGCNIQASWPLDENYCRTMLLLHTPNWRQLLDVKNDTLSWVHQMESFLQTDVCPNFVKADIEKARKHINDDNQEDDIPISSEQCEQPEWMELVQPNPLYDDNYTDFKYDNGGPEYNWCQPTYNYPPDLGVSWLQNLQSYIDTNDKKLDIPQVDVLKMNNDQKFAFNIVMKTIQNYTNKSDQFEPLRMIVSGTAGSGKSFLFKCLVKAIRNAFLSNKSVQVLCPTGNSANIISGVTLHGFLKIPTHKKGQEMKPPEGILGENLQSNCDGVKVILLPPVLDSPVFNSTSKIPASLHGVLVWNEFNCAVNLQNIVRQGNNEQQLKNVLLALREYKTTSEHAHWLQKFQWHNLKQSHGESLLKRMSANGLFVFPTHQEVWTHNKLKLIEVNTQFPIARVNAVSSGFHSKSSESDRAGGLQQTLYLCKSAKVMLSVNICVPYGLFNGAIGNIVDIIYLNDKRPDDSLPDAIMVEFHSYTGPAFIEQNPKLVPIVPVERKLDCSCNCCRRKQIPLRLGWASTIHRCQGMTIGKENQIHT</sequence>
<dbReference type="SUPFAM" id="SSF56349">
    <property type="entry name" value="DNA breaking-rejoining enzymes"/>
    <property type="match status" value="1"/>
</dbReference>
<dbReference type="GO" id="GO:0006310">
    <property type="term" value="P:DNA recombination"/>
    <property type="evidence" value="ECO:0007669"/>
    <property type="project" value="UniProtKB-KW"/>
</dbReference>
<evidence type="ECO:0000256" key="1">
    <source>
        <dbReference type="ARBA" id="ARBA00023125"/>
    </source>
</evidence>
<dbReference type="PANTHER" id="PTHR47642">
    <property type="entry name" value="ATP-DEPENDENT DNA HELICASE"/>
    <property type="match status" value="1"/>
</dbReference>
<evidence type="ECO:0000256" key="2">
    <source>
        <dbReference type="ARBA" id="ARBA00023172"/>
    </source>
</evidence>
<dbReference type="GO" id="GO:0003677">
    <property type="term" value="F:DNA binding"/>
    <property type="evidence" value="ECO:0007669"/>
    <property type="project" value="UniProtKB-KW"/>
</dbReference>
<dbReference type="InterPro" id="IPR036875">
    <property type="entry name" value="Znf_CCHC_sf"/>
</dbReference>
<keyword evidence="3" id="KW-0479">Metal-binding</keyword>
<dbReference type="OrthoDB" id="6134894at2759"/>
<dbReference type="GO" id="GO:0005524">
    <property type="term" value="F:ATP binding"/>
    <property type="evidence" value="ECO:0007669"/>
    <property type="project" value="UniProtKB-KW"/>
</dbReference>
<keyword evidence="1" id="KW-0238">DNA-binding</keyword>
<keyword evidence="4" id="KW-0067">ATP-binding</keyword>
<dbReference type="GO" id="GO:0006281">
    <property type="term" value="P:DNA repair"/>
    <property type="evidence" value="ECO:0007669"/>
    <property type="project" value="UniProtKB-KW"/>
</dbReference>
<keyword evidence="4" id="KW-0378">Hydrolase</keyword>
<keyword evidence="4" id="KW-0347">Helicase</keyword>
<dbReference type="InterPro" id="IPR046700">
    <property type="entry name" value="DUF6570"/>
</dbReference>
<organism evidence="7 8">
    <name type="scientific">Mytilus coruscus</name>
    <name type="common">Sea mussel</name>
    <dbReference type="NCBI Taxonomy" id="42192"/>
    <lineage>
        <taxon>Eukaryota</taxon>
        <taxon>Metazoa</taxon>
        <taxon>Spiralia</taxon>
        <taxon>Lophotrochozoa</taxon>
        <taxon>Mollusca</taxon>
        <taxon>Bivalvia</taxon>
        <taxon>Autobranchia</taxon>
        <taxon>Pteriomorphia</taxon>
        <taxon>Mytilida</taxon>
        <taxon>Mytiloidea</taxon>
        <taxon>Mytilidae</taxon>
        <taxon>Mytilinae</taxon>
        <taxon>Mytilus</taxon>
    </lineage>
</organism>
<dbReference type="Gene3D" id="1.10.443.10">
    <property type="entry name" value="Intergrase catalytic core"/>
    <property type="match status" value="1"/>
</dbReference>
<dbReference type="InterPro" id="IPR051055">
    <property type="entry name" value="PIF1_helicase"/>
</dbReference>
<evidence type="ECO:0000256" key="4">
    <source>
        <dbReference type="RuleBase" id="RU363044"/>
    </source>
</evidence>
<dbReference type="SUPFAM" id="SSF47823">
    <property type="entry name" value="lambda integrase-like, N-terminal domain"/>
    <property type="match status" value="1"/>
</dbReference>
<keyword evidence="4" id="KW-0547">Nucleotide-binding</keyword>
<dbReference type="GO" id="GO:0000723">
    <property type="term" value="P:telomere maintenance"/>
    <property type="evidence" value="ECO:0007669"/>
    <property type="project" value="InterPro"/>
</dbReference>
<dbReference type="EC" id="5.6.2.3" evidence="4"/>
<dbReference type="EMBL" id="CACVKT020006320">
    <property type="protein sequence ID" value="CAC5400806.1"/>
    <property type="molecule type" value="Genomic_DNA"/>
</dbReference>
<gene>
    <name evidence="7" type="ORF">MCOR_34957</name>
</gene>
<feature type="region of interest" description="Disordered" evidence="5">
    <location>
        <begin position="161"/>
        <end position="212"/>
    </location>
</feature>
<dbReference type="GO" id="GO:0015074">
    <property type="term" value="P:DNA integration"/>
    <property type="evidence" value="ECO:0007669"/>
    <property type="project" value="InterPro"/>
</dbReference>
<dbReference type="PROSITE" id="PS50158">
    <property type="entry name" value="ZF_CCHC"/>
    <property type="match status" value="1"/>
</dbReference>
<evidence type="ECO:0000256" key="3">
    <source>
        <dbReference type="PROSITE-ProRule" id="PRU00047"/>
    </source>
</evidence>
<evidence type="ECO:0000259" key="6">
    <source>
        <dbReference type="PROSITE" id="PS50158"/>
    </source>
</evidence>
<dbReference type="Pfam" id="PF20209">
    <property type="entry name" value="DUF6570"/>
    <property type="match status" value="1"/>
</dbReference>
<evidence type="ECO:0000313" key="8">
    <source>
        <dbReference type="Proteomes" id="UP000507470"/>
    </source>
</evidence>
<evidence type="ECO:0000313" key="7">
    <source>
        <dbReference type="EMBL" id="CAC5400806.1"/>
    </source>
</evidence>